<gene>
    <name evidence="1" type="ORF">CAL27_23255</name>
</gene>
<accession>A0ABX4ETR5</accession>
<proteinExistence type="predicted"/>
<reference evidence="1 2" key="1">
    <citation type="submission" date="2017-05" db="EMBL/GenBank/DDBJ databases">
        <title>Complete and WGS of Bordetella genogroups.</title>
        <authorList>
            <person name="Spilker T."/>
            <person name="Lipuma J."/>
        </authorList>
    </citation>
    <scope>NUCLEOTIDE SEQUENCE [LARGE SCALE GENOMIC DNA]</scope>
    <source>
        <strain evidence="1 2">AU9795</strain>
    </source>
</reference>
<name>A0ABX4ETR5_9BORD</name>
<keyword evidence="2" id="KW-1185">Reference proteome</keyword>
<evidence type="ECO:0000313" key="1">
    <source>
        <dbReference type="EMBL" id="OZI57167.1"/>
    </source>
</evidence>
<dbReference type="EMBL" id="NEVR01000006">
    <property type="protein sequence ID" value="OZI57167.1"/>
    <property type="molecule type" value="Genomic_DNA"/>
</dbReference>
<protein>
    <submittedName>
        <fullName evidence="1">Uncharacterized protein</fullName>
    </submittedName>
</protein>
<organism evidence="1 2">
    <name type="scientific">Bordetella genomosp. 1</name>
    <dbReference type="NCBI Taxonomy" id="1395607"/>
    <lineage>
        <taxon>Bacteria</taxon>
        <taxon>Pseudomonadati</taxon>
        <taxon>Pseudomonadota</taxon>
        <taxon>Betaproteobacteria</taxon>
        <taxon>Burkholderiales</taxon>
        <taxon>Alcaligenaceae</taxon>
        <taxon>Bordetella</taxon>
    </lineage>
</organism>
<dbReference type="Proteomes" id="UP000216354">
    <property type="component" value="Unassembled WGS sequence"/>
</dbReference>
<evidence type="ECO:0000313" key="2">
    <source>
        <dbReference type="Proteomes" id="UP000216354"/>
    </source>
</evidence>
<sequence>MTRRANHRDSLEVLQIGGNLTWQAGEIVPLPFYLEGGEVAIDKNDIRTPGELGHAELTEQTSTAIDFLCTEVPSEKTLDLLLS</sequence>
<comment type="caution">
    <text evidence="1">The sequence shown here is derived from an EMBL/GenBank/DDBJ whole genome shotgun (WGS) entry which is preliminary data.</text>
</comment>